<organism evidence="10 11">
    <name type="scientific">Volvox africanus</name>
    <dbReference type="NCBI Taxonomy" id="51714"/>
    <lineage>
        <taxon>Eukaryota</taxon>
        <taxon>Viridiplantae</taxon>
        <taxon>Chlorophyta</taxon>
        <taxon>core chlorophytes</taxon>
        <taxon>Chlorophyceae</taxon>
        <taxon>CS clade</taxon>
        <taxon>Chlamydomonadales</taxon>
        <taxon>Volvocaceae</taxon>
        <taxon>Volvox</taxon>
    </lineage>
</organism>
<evidence type="ECO:0000256" key="2">
    <source>
        <dbReference type="ARBA" id="ARBA00004496"/>
    </source>
</evidence>
<feature type="repeat" description="TPR" evidence="8">
    <location>
        <begin position="713"/>
        <end position="746"/>
    </location>
</feature>
<feature type="compositionally biased region" description="Low complexity" evidence="9">
    <location>
        <begin position="357"/>
        <end position="382"/>
    </location>
</feature>
<evidence type="ECO:0000256" key="4">
    <source>
        <dbReference type="ARBA" id="ARBA00022490"/>
    </source>
</evidence>
<dbReference type="PROSITE" id="PS50293">
    <property type="entry name" value="TPR_REGION"/>
    <property type="match status" value="1"/>
</dbReference>
<sequence length="852" mass="89832">MSSLRDLVAGSDMCTPADGAGPSNALGGLVNTLLGGAGKTQEQLRELPGMGLGGAGPSTFTPPIHTPAELAMAVPSGLQVPGLGPPRMDAAAAESFLHGIHGAPFASAAGVSAAAPAEWDAIFHGKEPRPMVPMTAMPPAAQPLAELMPRGPPPLLAPHFQAFVRSALVPGAAASAAGPLPPELAAQLSVADKVRIRDRSTIMARHLYADQGDKFADMQVGHLLASLRIDPRELPAQLNHVHHADWHEAWRAATGAPSPSVAAELAAAGGAAAQLPGGPAPWDAIWEQRHGPAAGPGGPVALMRPPSTGWATEFVAAQAPQPPAASWVTEFAASTPAQPATETTASTWAADFKQEQDQAAATSTATDQQQGQQVTRGSTDARSTSAALAAVLSQASDPKMRNSKFLQFVSKMSKGELILEDNKVVERRPEAASWAAEFGQQQQQQQHQGTAGLSQWAAEFAGQHPGVAGPGPSSAAIGRGGEWVEEFARGVSDLRLDEGLDAATAAQLEAAWRDGEASSWAHEFNKGDEQQFEEWERMYGHGAVEDSLLGGGMAARMGLGAAPGEYVFSEQNPFLGDPDAQQKGKDLFRRGILSEAALALEAEVRAHPENAEAWRLLGTAHAENDDDRQAIAAMMRAHTADPRDPEVLLALGVSHTNELSQWEAVRHLRSWLAAQPPYSALDTAAGEAPDTSQRLTHVIRLFESAAALAPSDPELHVALGVLHHLGRQYGAAVAAFHRALELRPLDYSLWNKLGATLANNGRSAEALAAYQKALDLKPNYMRAWTNMGISYSNLGDYDRSAAFYVRALGLNAAADHVWGYLRTALACSGKLELMEAVENKNLAALQEALPLE</sequence>
<dbReference type="SUPFAM" id="SSF48452">
    <property type="entry name" value="TPR-like"/>
    <property type="match status" value="1"/>
</dbReference>
<evidence type="ECO:0008006" key="12">
    <source>
        <dbReference type="Google" id="ProtNLM"/>
    </source>
</evidence>
<dbReference type="Proteomes" id="UP001165090">
    <property type="component" value="Unassembled WGS sequence"/>
</dbReference>
<reference evidence="10 11" key="1">
    <citation type="journal article" date="2023" name="IScience">
        <title>Expanded male sex-determining region conserved during the evolution of homothallism in the green alga Volvox.</title>
        <authorList>
            <person name="Yamamoto K."/>
            <person name="Matsuzaki R."/>
            <person name="Mahakham W."/>
            <person name="Heman W."/>
            <person name="Sekimoto H."/>
            <person name="Kawachi M."/>
            <person name="Minakuchi Y."/>
            <person name="Toyoda A."/>
            <person name="Nozaki H."/>
        </authorList>
    </citation>
    <scope>NUCLEOTIDE SEQUENCE [LARGE SCALE GENOMIC DNA]</scope>
    <source>
        <strain evidence="10 11">NIES-4468</strain>
    </source>
</reference>
<keyword evidence="7" id="KW-0576">Peroxisome</keyword>
<dbReference type="Pfam" id="PF13181">
    <property type="entry name" value="TPR_8"/>
    <property type="match status" value="1"/>
</dbReference>
<comment type="caution">
    <text evidence="10">The sequence shown here is derived from an EMBL/GenBank/DDBJ whole genome shotgun (WGS) entry which is preliminary data.</text>
</comment>
<evidence type="ECO:0000256" key="8">
    <source>
        <dbReference type="PROSITE-ProRule" id="PRU00339"/>
    </source>
</evidence>
<feature type="repeat" description="TPR" evidence="8">
    <location>
        <begin position="611"/>
        <end position="644"/>
    </location>
</feature>
<protein>
    <recommendedName>
        <fullName evidence="12">Peroxin-5</fullName>
    </recommendedName>
</protein>
<evidence type="ECO:0000313" key="11">
    <source>
        <dbReference type="Proteomes" id="UP001165090"/>
    </source>
</evidence>
<evidence type="ECO:0000256" key="5">
    <source>
        <dbReference type="ARBA" id="ARBA00022737"/>
    </source>
</evidence>
<comment type="similarity">
    <text evidence="3">Belongs to the peroxisomal targeting signal receptor family.</text>
</comment>
<dbReference type="EMBL" id="BSDZ01000027">
    <property type="protein sequence ID" value="GLI66060.1"/>
    <property type="molecule type" value="Genomic_DNA"/>
</dbReference>
<evidence type="ECO:0000256" key="6">
    <source>
        <dbReference type="ARBA" id="ARBA00022803"/>
    </source>
</evidence>
<dbReference type="PROSITE" id="PS50005">
    <property type="entry name" value="TPR"/>
    <property type="match status" value="4"/>
</dbReference>
<dbReference type="Pfam" id="PF13432">
    <property type="entry name" value="TPR_16"/>
    <property type="match status" value="2"/>
</dbReference>
<evidence type="ECO:0000313" key="10">
    <source>
        <dbReference type="EMBL" id="GLI66060.1"/>
    </source>
</evidence>
<name>A0ABQ5S816_9CHLO</name>
<dbReference type="InterPro" id="IPR011990">
    <property type="entry name" value="TPR-like_helical_dom_sf"/>
</dbReference>
<proteinExistence type="inferred from homology"/>
<evidence type="ECO:0000256" key="7">
    <source>
        <dbReference type="ARBA" id="ARBA00023140"/>
    </source>
</evidence>
<keyword evidence="4" id="KW-0963">Cytoplasm</keyword>
<dbReference type="PANTHER" id="PTHR10130:SF0">
    <property type="entry name" value="GH08708P"/>
    <property type="match status" value="1"/>
</dbReference>
<feature type="repeat" description="TPR" evidence="8">
    <location>
        <begin position="781"/>
        <end position="814"/>
    </location>
</feature>
<feature type="region of interest" description="Disordered" evidence="9">
    <location>
        <begin position="355"/>
        <end position="382"/>
    </location>
</feature>
<keyword evidence="6 8" id="KW-0802">TPR repeat</keyword>
<gene>
    <name evidence="10" type="ORF">VaNZ11_009779</name>
</gene>
<evidence type="ECO:0000256" key="1">
    <source>
        <dbReference type="ARBA" id="ARBA00004275"/>
    </source>
</evidence>
<dbReference type="Gene3D" id="1.25.40.10">
    <property type="entry name" value="Tetratricopeptide repeat domain"/>
    <property type="match status" value="1"/>
</dbReference>
<accession>A0ABQ5S816</accession>
<dbReference type="InterPro" id="IPR019734">
    <property type="entry name" value="TPR_rpt"/>
</dbReference>
<dbReference type="SMART" id="SM00028">
    <property type="entry name" value="TPR"/>
    <property type="match status" value="4"/>
</dbReference>
<dbReference type="InterPro" id="IPR024111">
    <property type="entry name" value="PEX5/PEX5L"/>
</dbReference>
<evidence type="ECO:0000256" key="3">
    <source>
        <dbReference type="ARBA" id="ARBA00005348"/>
    </source>
</evidence>
<feature type="repeat" description="TPR" evidence="8">
    <location>
        <begin position="747"/>
        <end position="780"/>
    </location>
</feature>
<evidence type="ECO:0000256" key="9">
    <source>
        <dbReference type="SAM" id="MobiDB-lite"/>
    </source>
</evidence>
<comment type="subcellular location">
    <subcellularLocation>
        <location evidence="2">Cytoplasm</location>
    </subcellularLocation>
    <subcellularLocation>
        <location evidence="1">Peroxisome</location>
    </subcellularLocation>
</comment>
<dbReference type="PANTHER" id="PTHR10130">
    <property type="entry name" value="PEROXISOMAL TARGETING SIGNAL 1 RECEPTOR PEX5"/>
    <property type="match status" value="1"/>
</dbReference>
<keyword evidence="11" id="KW-1185">Reference proteome</keyword>
<keyword evidence="5" id="KW-0677">Repeat</keyword>